<comment type="subcellular location">
    <subcellularLocation>
        <location evidence="1">Cell membrane</location>
        <topology evidence="1">Multi-pass membrane protein</topology>
    </subcellularLocation>
</comment>
<dbReference type="InterPro" id="IPR050445">
    <property type="entry name" value="Bact_polysacc_biosynth/exp"/>
</dbReference>
<dbReference type="InterPro" id="IPR003856">
    <property type="entry name" value="LPS_length_determ_N"/>
</dbReference>
<evidence type="ECO:0000256" key="3">
    <source>
        <dbReference type="ARBA" id="ARBA00022692"/>
    </source>
</evidence>
<evidence type="ECO:0000256" key="1">
    <source>
        <dbReference type="ARBA" id="ARBA00004651"/>
    </source>
</evidence>
<evidence type="ECO:0000313" key="9">
    <source>
        <dbReference type="EMBL" id="MCE2594192.1"/>
    </source>
</evidence>
<keyword evidence="5 7" id="KW-0472">Membrane</keyword>
<dbReference type="Gene3D" id="1.20.5.340">
    <property type="match status" value="1"/>
</dbReference>
<dbReference type="Pfam" id="PF02706">
    <property type="entry name" value="Wzz"/>
    <property type="match status" value="1"/>
</dbReference>
<keyword evidence="3 7" id="KW-0812">Transmembrane</keyword>
<sequence>MKELIEKALYYIKGVWMKRRFIIIIAWIICPIGWLYVMQMPDQYKASARVYVDTDSLLKPLLRGLTVETFKDQQLNLMVKTLLSRPNVEKIARMADLDILTNSSEEFDKLVDSLSKEIKIGTTKREKIFTISYQQPNPESAKSVVQSVLTIFVEDTLGETRTDTDNAQRFLNQQIKDFEKRMTADDAALTEFKRQYADLLPGKGNSYYDMLKAEETQLENTQLQLKEAQTRLFSARIQLEDEESLPVPQVQSQAVYNPSIITQYDSRLNQLNQMLDEMNLRYTDKHPDIIELKRQIADLVQKQRQERAELASINYQQSRPAEASESPFVQSLRLNVSQLENEIASLKVRVENYQDKVAKLQEKVHLVPKVEADLAALTRGYDITKGQYNQLLERRESAIMSQKAGQSTEGVEFKVIEPPRVANDPAGPNRIILLSVVTLLGLGLGIFVAFAISQIKPIITGPKELAAMIKIPVLGAISHSNIEKMIQVKRRHNIAFALVIIALLCIYGGLLVTQTSNHPFVQQLKTLVAAT</sequence>
<feature type="coiled-coil region" evidence="6">
    <location>
        <begin position="211"/>
        <end position="363"/>
    </location>
</feature>
<name>A0ABS8W7V7_9GAMM</name>
<dbReference type="RefSeq" id="WP_233051771.1">
    <property type="nucleotide sequence ID" value="NZ_JAIMJA010000004.1"/>
</dbReference>
<feature type="transmembrane region" description="Helical" evidence="7">
    <location>
        <begin position="21"/>
        <end position="38"/>
    </location>
</feature>
<dbReference type="Proteomes" id="UP001201273">
    <property type="component" value="Unassembled WGS sequence"/>
</dbReference>
<evidence type="ECO:0000256" key="7">
    <source>
        <dbReference type="SAM" id="Phobius"/>
    </source>
</evidence>
<keyword evidence="4 7" id="KW-1133">Transmembrane helix</keyword>
<evidence type="ECO:0000256" key="4">
    <source>
        <dbReference type="ARBA" id="ARBA00022989"/>
    </source>
</evidence>
<feature type="transmembrane region" description="Helical" evidence="7">
    <location>
        <begin position="431"/>
        <end position="453"/>
    </location>
</feature>
<keyword evidence="6" id="KW-0175">Coiled coil</keyword>
<reference evidence="9 10" key="1">
    <citation type="journal article" date="2022" name="Environ. Microbiol. Rep.">
        <title>Eco-phylogenetic analyses reveal divergent evolution of vitamin B12 metabolism in the marine bacterial family 'Psychromonadaceae'.</title>
        <authorList>
            <person name="Jin X."/>
            <person name="Yang Y."/>
            <person name="Cao H."/>
            <person name="Gao B."/>
            <person name="Zhao Z."/>
        </authorList>
    </citation>
    <scope>NUCLEOTIDE SEQUENCE [LARGE SCALE GENOMIC DNA]</scope>
    <source>
        <strain evidence="9 10">MKS20</strain>
    </source>
</reference>
<evidence type="ECO:0000256" key="2">
    <source>
        <dbReference type="ARBA" id="ARBA00022475"/>
    </source>
</evidence>
<evidence type="ECO:0000259" key="8">
    <source>
        <dbReference type="Pfam" id="PF02706"/>
    </source>
</evidence>
<dbReference type="NCBIfam" id="TIGR03007">
    <property type="entry name" value="pepcterm_ChnLen"/>
    <property type="match status" value="1"/>
</dbReference>
<feature type="domain" description="Polysaccharide chain length determinant N-terminal" evidence="8">
    <location>
        <begin position="12"/>
        <end position="91"/>
    </location>
</feature>
<feature type="transmembrane region" description="Helical" evidence="7">
    <location>
        <begin position="494"/>
        <end position="512"/>
    </location>
</feature>
<keyword evidence="10" id="KW-1185">Reference proteome</keyword>
<dbReference type="PANTHER" id="PTHR32309">
    <property type="entry name" value="TYROSINE-PROTEIN KINASE"/>
    <property type="match status" value="1"/>
</dbReference>
<protein>
    <submittedName>
        <fullName evidence="9">Chain length determinant family protein</fullName>
    </submittedName>
</protein>
<keyword evidence="2" id="KW-1003">Cell membrane</keyword>
<evidence type="ECO:0000256" key="6">
    <source>
        <dbReference type="SAM" id="Coils"/>
    </source>
</evidence>
<proteinExistence type="predicted"/>
<gene>
    <name evidence="9" type="ORF">K6Y31_05120</name>
</gene>
<organism evidence="9 10">
    <name type="scientific">Motilimonas cestriensis</name>
    <dbReference type="NCBI Taxonomy" id="2742685"/>
    <lineage>
        <taxon>Bacteria</taxon>
        <taxon>Pseudomonadati</taxon>
        <taxon>Pseudomonadota</taxon>
        <taxon>Gammaproteobacteria</taxon>
        <taxon>Alteromonadales</taxon>
        <taxon>Alteromonadales genera incertae sedis</taxon>
        <taxon>Motilimonas</taxon>
    </lineage>
</organism>
<comment type="caution">
    <text evidence="9">The sequence shown here is derived from an EMBL/GenBank/DDBJ whole genome shotgun (WGS) entry which is preliminary data.</text>
</comment>
<evidence type="ECO:0000256" key="5">
    <source>
        <dbReference type="ARBA" id="ARBA00023136"/>
    </source>
</evidence>
<dbReference type="PANTHER" id="PTHR32309:SF13">
    <property type="entry name" value="FERRIC ENTEROBACTIN TRANSPORT PROTEIN FEPE"/>
    <property type="match status" value="1"/>
</dbReference>
<accession>A0ABS8W7V7</accession>
<dbReference type="InterPro" id="IPR014345">
    <property type="entry name" value="XrtA_polysacc_chain"/>
</dbReference>
<evidence type="ECO:0000313" key="10">
    <source>
        <dbReference type="Proteomes" id="UP001201273"/>
    </source>
</evidence>
<dbReference type="EMBL" id="JAIMJA010000004">
    <property type="protein sequence ID" value="MCE2594192.1"/>
    <property type="molecule type" value="Genomic_DNA"/>
</dbReference>